<accession>A0ABP8KDB1</accession>
<evidence type="ECO:0000259" key="2">
    <source>
        <dbReference type="PROSITE" id="PS51729"/>
    </source>
</evidence>
<protein>
    <submittedName>
        <fullName evidence="3">GNAT family N-acetyltransferase</fullName>
    </submittedName>
</protein>
<dbReference type="Pfam" id="PF14542">
    <property type="entry name" value="Acetyltransf_CG"/>
    <property type="match status" value="1"/>
</dbReference>
<evidence type="ECO:0000313" key="3">
    <source>
        <dbReference type="EMBL" id="GAA4404486.1"/>
    </source>
</evidence>
<dbReference type="InterPro" id="IPR000182">
    <property type="entry name" value="GNAT_dom"/>
</dbReference>
<evidence type="ECO:0000313" key="4">
    <source>
        <dbReference type="Proteomes" id="UP001500945"/>
    </source>
</evidence>
<dbReference type="InterPro" id="IPR016181">
    <property type="entry name" value="Acyl_CoA_acyltransferase"/>
</dbReference>
<proteinExistence type="predicted"/>
<name>A0ABP8KDB1_9MICO</name>
<gene>
    <name evidence="3" type="ORF">GCM10023168_17180</name>
</gene>
<reference evidence="4" key="1">
    <citation type="journal article" date="2019" name="Int. J. Syst. Evol. Microbiol.">
        <title>The Global Catalogue of Microorganisms (GCM) 10K type strain sequencing project: providing services to taxonomists for standard genome sequencing and annotation.</title>
        <authorList>
            <consortium name="The Broad Institute Genomics Platform"/>
            <consortium name="The Broad Institute Genome Sequencing Center for Infectious Disease"/>
            <person name="Wu L."/>
            <person name="Ma J."/>
        </authorList>
    </citation>
    <scope>NUCLEOTIDE SEQUENCE [LARGE SCALE GENOMIC DNA]</scope>
    <source>
        <strain evidence="4">JCM 17809</strain>
    </source>
</reference>
<dbReference type="RefSeq" id="WP_345204667.1">
    <property type="nucleotide sequence ID" value="NZ_BAABGM010000011.1"/>
</dbReference>
<comment type="caution">
    <text evidence="3">The sequence shown here is derived from an EMBL/GenBank/DDBJ whole genome shotgun (WGS) entry which is preliminary data.</text>
</comment>
<feature type="domain" description="N-acetyltransferase" evidence="1">
    <location>
        <begin position="1"/>
        <end position="112"/>
    </location>
</feature>
<keyword evidence="4" id="KW-1185">Reference proteome</keyword>
<dbReference type="EMBL" id="BAABGM010000011">
    <property type="protein sequence ID" value="GAA4404486.1"/>
    <property type="molecule type" value="Genomic_DNA"/>
</dbReference>
<dbReference type="PROSITE" id="PS51186">
    <property type="entry name" value="GNAT"/>
    <property type="match status" value="1"/>
</dbReference>
<feature type="domain" description="N-acetyltransferase" evidence="2">
    <location>
        <begin position="10"/>
        <end position="97"/>
    </location>
</feature>
<sequence>MTDEDEVVVTRNEDETRWEAHVGGVLAGFAAYRPGERVVVFTHTEVDPAFKGRGVGDALARHALDEVAAEGTRRVRPACPFIRAWIDRHPDYAALVQGATTAAAPAPDRPEP</sequence>
<dbReference type="PANTHER" id="PTHR31435:SF10">
    <property type="entry name" value="BSR4717 PROTEIN"/>
    <property type="match status" value="1"/>
</dbReference>
<dbReference type="InterPro" id="IPR031165">
    <property type="entry name" value="GNAT_YJDJ"/>
</dbReference>
<evidence type="ECO:0000259" key="1">
    <source>
        <dbReference type="PROSITE" id="PS51186"/>
    </source>
</evidence>
<dbReference type="Proteomes" id="UP001500945">
    <property type="component" value="Unassembled WGS sequence"/>
</dbReference>
<dbReference type="PANTHER" id="PTHR31435">
    <property type="entry name" value="PROTEIN NATD1"/>
    <property type="match status" value="1"/>
</dbReference>
<dbReference type="PROSITE" id="PS51729">
    <property type="entry name" value="GNAT_YJDJ"/>
    <property type="match status" value="1"/>
</dbReference>
<dbReference type="CDD" id="cd04301">
    <property type="entry name" value="NAT_SF"/>
    <property type="match status" value="1"/>
</dbReference>
<dbReference type="InterPro" id="IPR045057">
    <property type="entry name" value="Gcn5-rel_NAT"/>
</dbReference>
<organism evidence="3 4">
    <name type="scientific">Fodinibacter luteus</name>
    <dbReference type="NCBI Taxonomy" id="552064"/>
    <lineage>
        <taxon>Bacteria</taxon>
        <taxon>Bacillati</taxon>
        <taxon>Actinomycetota</taxon>
        <taxon>Actinomycetes</taxon>
        <taxon>Micrococcales</taxon>
        <taxon>Intrasporangiaceae</taxon>
        <taxon>Fodinibacter (ex Wang et al. 2009)</taxon>
    </lineage>
</organism>
<dbReference type="SUPFAM" id="SSF55729">
    <property type="entry name" value="Acyl-CoA N-acyltransferases (Nat)"/>
    <property type="match status" value="1"/>
</dbReference>
<dbReference type="Gene3D" id="3.40.630.30">
    <property type="match status" value="1"/>
</dbReference>